<evidence type="ECO:0000259" key="4">
    <source>
        <dbReference type="PROSITE" id="PS50932"/>
    </source>
</evidence>
<dbReference type="GO" id="GO:0003677">
    <property type="term" value="F:DNA binding"/>
    <property type="evidence" value="ECO:0007669"/>
    <property type="project" value="UniProtKB-KW"/>
</dbReference>
<comment type="caution">
    <text evidence="5">The sequence shown here is derived from an EMBL/GenBank/DDBJ whole genome shotgun (WGS) entry which is preliminary data.</text>
</comment>
<dbReference type="Proteomes" id="UP001354971">
    <property type="component" value="Unassembled WGS sequence"/>
</dbReference>
<dbReference type="PANTHER" id="PTHR30146:SF153">
    <property type="entry name" value="LACTOSE OPERON REPRESSOR"/>
    <property type="match status" value="1"/>
</dbReference>
<keyword evidence="6" id="KW-1185">Reference proteome</keyword>
<feature type="domain" description="HTH lacI-type" evidence="4">
    <location>
        <begin position="2"/>
        <end position="56"/>
    </location>
</feature>
<keyword evidence="1" id="KW-0805">Transcription regulation</keyword>
<proteinExistence type="predicted"/>
<dbReference type="CDD" id="cd01392">
    <property type="entry name" value="HTH_LacI"/>
    <property type="match status" value="1"/>
</dbReference>
<evidence type="ECO:0000313" key="5">
    <source>
        <dbReference type="EMBL" id="MEE2526847.1"/>
    </source>
</evidence>
<dbReference type="PRINTS" id="PR00036">
    <property type="entry name" value="HTHLACI"/>
</dbReference>
<protein>
    <submittedName>
        <fullName evidence="5">LacI family DNA-binding transcriptional regulator</fullName>
    </submittedName>
</protein>
<dbReference type="CDD" id="cd01545">
    <property type="entry name" value="PBP1_SalR"/>
    <property type="match status" value="1"/>
</dbReference>
<dbReference type="Pfam" id="PF13377">
    <property type="entry name" value="Peripla_BP_3"/>
    <property type="match status" value="1"/>
</dbReference>
<dbReference type="Gene3D" id="1.10.260.40">
    <property type="entry name" value="lambda repressor-like DNA-binding domains"/>
    <property type="match status" value="1"/>
</dbReference>
<dbReference type="PANTHER" id="PTHR30146">
    <property type="entry name" value="LACI-RELATED TRANSCRIPTIONAL REPRESSOR"/>
    <property type="match status" value="1"/>
</dbReference>
<keyword evidence="2 5" id="KW-0238">DNA-binding</keyword>
<dbReference type="PROSITE" id="PS50932">
    <property type="entry name" value="HTH_LACI_2"/>
    <property type="match status" value="1"/>
</dbReference>
<dbReference type="InterPro" id="IPR010982">
    <property type="entry name" value="Lambda_DNA-bd_dom_sf"/>
</dbReference>
<gene>
    <name evidence="5" type="ORF">V0U79_10735</name>
</gene>
<dbReference type="SUPFAM" id="SSF53822">
    <property type="entry name" value="Periplasmic binding protein-like I"/>
    <property type="match status" value="1"/>
</dbReference>
<sequence length="337" mass="36320">MATIFDVANRAGVSIKTVSRVLNNASNVRPQTQKKVQLAMRELEYHPSFAARELRSGQSEAIGIIFSDPSGGFQGRLHSAALSACRDAGCFLTAALIEEGSDNWADQLAEFLNRTRIRRMILVPPFCDSADLREQLREEGVTFTLISPSIPAADAVSLGMNEEQAAYEVTQHLVSLGHERIGHIAGIEDHVATQLRKAGFLRALAEAGLEARENWLGVGAFNFRDARDVARQMLADPGERPTAIFAANDEMAAAVCYTASSLGLTVPDDLSVAGFDDVAIATAIWPPLTTVSQPFTAIAAEAVRRLVEPDPEADQGQNEALECRLIIRESTAPPPVG</sequence>
<dbReference type="SUPFAM" id="SSF47413">
    <property type="entry name" value="lambda repressor-like DNA-binding domains"/>
    <property type="match status" value="1"/>
</dbReference>
<evidence type="ECO:0000256" key="3">
    <source>
        <dbReference type="ARBA" id="ARBA00023163"/>
    </source>
</evidence>
<dbReference type="InterPro" id="IPR028082">
    <property type="entry name" value="Peripla_BP_I"/>
</dbReference>
<dbReference type="PROSITE" id="PS00356">
    <property type="entry name" value="HTH_LACI_1"/>
    <property type="match status" value="1"/>
</dbReference>
<dbReference type="Gene3D" id="3.40.50.2300">
    <property type="match status" value="2"/>
</dbReference>
<dbReference type="RefSeq" id="WP_330199510.1">
    <property type="nucleotide sequence ID" value="NZ_JAZDRP010000006.1"/>
</dbReference>
<keyword evidence="3" id="KW-0804">Transcription</keyword>
<evidence type="ECO:0000313" key="6">
    <source>
        <dbReference type="Proteomes" id="UP001354971"/>
    </source>
</evidence>
<accession>A0ABU7LSF2</accession>
<dbReference type="InterPro" id="IPR046335">
    <property type="entry name" value="LacI/GalR-like_sensor"/>
</dbReference>
<dbReference type="SMART" id="SM00354">
    <property type="entry name" value="HTH_LACI"/>
    <property type="match status" value="1"/>
</dbReference>
<dbReference type="Pfam" id="PF00356">
    <property type="entry name" value="LacI"/>
    <property type="match status" value="1"/>
</dbReference>
<reference evidence="5 6" key="1">
    <citation type="submission" date="2024-01" db="EMBL/GenBank/DDBJ databases">
        <title>Hyphobacterium bacterium isolated from marine sediment.</title>
        <authorList>
            <person name="Zhao S."/>
        </authorList>
    </citation>
    <scope>NUCLEOTIDE SEQUENCE [LARGE SCALE GENOMIC DNA]</scope>
    <source>
        <strain evidence="6">HN65</strain>
    </source>
</reference>
<dbReference type="InterPro" id="IPR000843">
    <property type="entry name" value="HTH_LacI"/>
</dbReference>
<dbReference type="EMBL" id="JAZDRP010000006">
    <property type="protein sequence ID" value="MEE2526847.1"/>
    <property type="molecule type" value="Genomic_DNA"/>
</dbReference>
<evidence type="ECO:0000256" key="2">
    <source>
        <dbReference type="ARBA" id="ARBA00023125"/>
    </source>
</evidence>
<evidence type="ECO:0000256" key="1">
    <source>
        <dbReference type="ARBA" id="ARBA00023015"/>
    </source>
</evidence>
<organism evidence="5 6">
    <name type="scientific">Hyphobacterium lacteum</name>
    <dbReference type="NCBI Taxonomy" id="3116575"/>
    <lineage>
        <taxon>Bacteria</taxon>
        <taxon>Pseudomonadati</taxon>
        <taxon>Pseudomonadota</taxon>
        <taxon>Alphaproteobacteria</taxon>
        <taxon>Maricaulales</taxon>
        <taxon>Maricaulaceae</taxon>
        <taxon>Hyphobacterium</taxon>
    </lineage>
</organism>
<name>A0ABU7LSF2_9PROT</name>